<reference evidence="2 3" key="2">
    <citation type="journal article" date="2014" name="Extremophiles">
        <title>Analysis of the complete genome of Fervidococcus fontis confirms the distinct phylogenetic position of the order Fervidicoccales and suggests its environmental function.</title>
        <authorList>
            <person name="Lebedinsky A.V."/>
            <person name="Mardanov A.V."/>
            <person name="Kublanov I.V."/>
            <person name="Gumerov V.M."/>
            <person name="Beletsky A.V."/>
            <person name="Perevalova A.A."/>
            <person name="Bidzhieva S.Kh."/>
            <person name="Bonch-Osmolovskaya E.A."/>
            <person name="Skryabin K.G."/>
            <person name="Ravin N.V."/>
        </authorList>
    </citation>
    <scope>NUCLEOTIDE SEQUENCE [LARGE SCALE GENOMIC DNA]</scope>
    <source>
        <strain evidence="3">DSM 19380 / VKM B-2539 / Kam940</strain>
    </source>
</reference>
<dbReference type="OrthoDB" id="387206at2157"/>
<evidence type="ECO:0000259" key="1">
    <source>
        <dbReference type="Pfam" id="PF02579"/>
    </source>
</evidence>
<dbReference type="Pfam" id="PF02579">
    <property type="entry name" value="Nitro_FeMo-Co"/>
    <property type="match status" value="1"/>
</dbReference>
<dbReference type="Gene3D" id="3.30.420.130">
    <property type="entry name" value="Dinitrogenase iron-molybdenum cofactor biosynthesis domain"/>
    <property type="match status" value="1"/>
</dbReference>
<feature type="domain" description="Dinitrogenase iron-molybdenum cofactor biosynthesis" evidence="1">
    <location>
        <begin position="50"/>
        <end position="138"/>
    </location>
</feature>
<evidence type="ECO:0000313" key="3">
    <source>
        <dbReference type="Proteomes" id="UP000007391"/>
    </source>
</evidence>
<accession>I0A0U9</accession>
<dbReference type="eggNOG" id="arCOG02734">
    <property type="taxonomic scope" value="Archaea"/>
</dbReference>
<sequence>MQHKHDHEVHEHDPETIKYIMQKVKEMPVFEKNEGEKRVILATADDRGMESTYDPFLNHSNFLAVLDFSGDEVKSVRFVRNEISNLRGGVGIGIAKWIVDNRADAIVAGRIGYHVQEAMDKMKIKIIECYNPLQLKDLVKIIKKML</sequence>
<dbReference type="KEGG" id="ffo:FFONT_0616"/>
<dbReference type="SUPFAM" id="SSF53146">
    <property type="entry name" value="Nitrogenase accessory factor-like"/>
    <property type="match status" value="1"/>
</dbReference>
<dbReference type="HOGENOM" id="CLU_1773082_0_0_2"/>
<dbReference type="EMBL" id="CP003423">
    <property type="protein sequence ID" value="AFH42606.1"/>
    <property type="molecule type" value="Genomic_DNA"/>
</dbReference>
<dbReference type="InterPro" id="IPR003731">
    <property type="entry name" value="Di-Nase_FeMo-co_biosynth"/>
</dbReference>
<gene>
    <name evidence="2" type="ordered locus">FFONT_0616</name>
</gene>
<keyword evidence="3" id="KW-1185">Reference proteome</keyword>
<organism evidence="2 3">
    <name type="scientific">Fervidicoccus fontis (strain DSM 19380 / JCM 18336 / VKM B-2539 / Kam940)</name>
    <dbReference type="NCBI Taxonomy" id="1163730"/>
    <lineage>
        <taxon>Archaea</taxon>
        <taxon>Thermoproteota</taxon>
        <taxon>Thermoprotei</taxon>
        <taxon>Fervidicoccales</taxon>
        <taxon>Fervidicoccaceae</taxon>
        <taxon>Fervidicoccus</taxon>
    </lineage>
</organism>
<dbReference type="InterPro" id="IPR036105">
    <property type="entry name" value="DiNase_FeMo-co_biosyn_sf"/>
</dbReference>
<protein>
    <recommendedName>
        <fullName evidence="1">Dinitrogenase iron-molybdenum cofactor biosynthesis domain-containing protein</fullName>
    </recommendedName>
</protein>
<evidence type="ECO:0000313" key="2">
    <source>
        <dbReference type="EMBL" id="AFH42606.1"/>
    </source>
</evidence>
<reference evidence="3" key="1">
    <citation type="submission" date="2012-03" db="EMBL/GenBank/DDBJ databases">
        <title>Fervidicoccus fontis complete genome analysis confirms its distinct phylogenetic position and predicts its environmental function.</title>
        <authorList>
            <person name="Lebedinsky A.V."/>
            <person name="Mardanov A.V."/>
            <person name="Gumerov V.M."/>
            <person name="Beletsky A.V."/>
            <person name="Kublanov I.V."/>
            <person name="Perevalova A.A."/>
            <person name="Bonch-Osmolovskaya E.A."/>
            <person name="Ravin N.V."/>
            <person name="Skryabin K.G."/>
        </authorList>
    </citation>
    <scope>NUCLEOTIDE SEQUENCE [LARGE SCALE GENOMIC DNA]</scope>
    <source>
        <strain evidence="3">DSM 19380 / VKM B-2539 / Kam940</strain>
    </source>
</reference>
<proteinExistence type="predicted"/>
<dbReference type="STRING" id="1163730.FFONT_0616"/>
<dbReference type="InParanoid" id="I0A0U9"/>
<dbReference type="AlphaFoldDB" id="I0A0U9"/>
<dbReference type="Proteomes" id="UP000007391">
    <property type="component" value="Chromosome"/>
</dbReference>
<dbReference type="GeneID" id="12449695"/>
<name>I0A0U9_FERFK</name>
<dbReference type="RefSeq" id="WP_014557755.1">
    <property type="nucleotide sequence ID" value="NC_017461.1"/>
</dbReference>